<evidence type="ECO:0000313" key="3">
    <source>
        <dbReference type="Proteomes" id="UP000584670"/>
    </source>
</evidence>
<comment type="caution">
    <text evidence="2">The sequence shown here is derived from an EMBL/GenBank/DDBJ whole genome shotgun (WGS) entry which is preliminary data.</text>
</comment>
<feature type="signal peptide" evidence="1">
    <location>
        <begin position="1"/>
        <end position="26"/>
    </location>
</feature>
<feature type="chain" id="PRO_5039259617" description="Lipoprotein" evidence="1">
    <location>
        <begin position="27"/>
        <end position="156"/>
    </location>
</feature>
<keyword evidence="3" id="KW-1185">Reference proteome</keyword>
<protein>
    <recommendedName>
        <fullName evidence="4">Lipoprotein</fullName>
    </recommendedName>
</protein>
<dbReference type="Pfam" id="PF19671">
    <property type="entry name" value="DUF6174"/>
    <property type="match status" value="1"/>
</dbReference>
<dbReference type="AlphaFoldDB" id="A0A7X1J9X4"/>
<organism evidence="2 3">
    <name type="scientific">Streptomyces cupreus</name>
    <dbReference type="NCBI Taxonomy" id="2759956"/>
    <lineage>
        <taxon>Bacteria</taxon>
        <taxon>Bacillati</taxon>
        <taxon>Actinomycetota</taxon>
        <taxon>Actinomycetes</taxon>
        <taxon>Kitasatosporales</taxon>
        <taxon>Streptomycetaceae</taxon>
        <taxon>Streptomyces</taxon>
    </lineage>
</organism>
<keyword evidence="1" id="KW-0732">Signal</keyword>
<gene>
    <name evidence="2" type="ORF">H4N64_22405</name>
</gene>
<dbReference type="InterPro" id="IPR046172">
    <property type="entry name" value="DUF6174"/>
</dbReference>
<evidence type="ECO:0000313" key="2">
    <source>
        <dbReference type="EMBL" id="MBC2904332.1"/>
    </source>
</evidence>
<dbReference type="EMBL" id="JACMSF010000024">
    <property type="protein sequence ID" value="MBC2904332.1"/>
    <property type="molecule type" value="Genomic_DNA"/>
</dbReference>
<dbReference type="PROSITE" id="PS51257">
    <property type="entry name" value="PROKAR_LIPOPROTEIN"/>
    <property type="match status" value="1"/>
</dbReference>
<sequence>MNPALLRVRAVSTAVLVGTLLSAAVACGTEEENNGQTAPGEPVWVEPAEYAYTLESTQGERALIGKFRVTVRDGVVTKAVGLDDSARRLVDQSPDQVPTIGALLEELNQARKENADEAEAEYAADGRPERISIDWLENAIDDEALYAISDYRPTAE</sequence>
<reference evidence="2 3" key="1">
    <citation type="submission" date="2020-08" db="EMBL/GenBank/DDBJ databases">
        <title>Streptomyces sp. PSKA01 genome sequencing and assembly.</title>
        <authorList>
            <person name="Mandal S."/>
            <person name="Maiti P.K."/>
            <person name="Das P."/>
        </authorList>
    </citation>
    <scope>NUCLEOTIDE SEQUENCE [LARGE SCALE GENOMIC DNA]</scope>
    <source>
        <strain evidence="2 3">PSKA01</strain>
    </source>
</reference>
<evidence type="ECO:0000256" key="1">
    <source>
        <dbReference type="SAM" id="SignalP"/>
    </source>
</evidence>
<evidence type="ECO:0008006" key="4">
    <source>
        <dbReference type="Google" id="ProtNLM"/>
    </source>
</evidence>
<dbReference type="Proteomes" id="UP000584670">
    <property type="component" value="Unassembled WGS sequence"/>
</dbReference>
<proteinExistence type="predicted"/>
<accession>A0A7X1J9X4</accession>
<name>A0A7X1J9X4_9ACTN</name>
<dbReference type="RefSeq" id="WP_186284198.1">
    <property type="nucleotide sequence ID" value="NZ_JACMSF010000024.1"/>
</dbReference>